<accession>A0A395SXK6</accession>
<dbReference type="EMBL" id="PXOG01000104">
    <property type="protein sequence ID" value="RGP76936.1"/>
    <property type="molecule type" value="Genomic_DNA"/>
</dbReference>
<reference evidence="2 3" key="1">
    <citation type="journal article" date="2018" name="PLoS Pathog.">
        <title>Evolution of structural diversity of trichothecenes, a family of toxins produced by plant pathogenic and entomopathogenic fungi.</title>
        <authorList>
            <person name="Proctor R.H."/>
            <person name="McCormick S.P."/>
            <person name="Kim H.S."/>
            <person name="Cardoza R.E."/>
            <person name="Stanley A.M."/>
            <person name="Lindo L."/>
            <person name="Kelly A."/>
            <person name="Brown D.W."/>
            <person name="Lee T."/>
            <person name="Vaughan M.M."/>
            <person name="Alexander N.J."/>
            <person name="Busman M."/>
            <person name="Gutierrez S."/>
        </authorList>
    </citation>
    <scope>NUCLEOTIDE SEQUENCE [LARGE SCALE GENOMIC DNA]</scope>
    <source>
        <strain evidence="2 3">NRRL 20695</strain>
    </source>
</reference>
<protein>
    <submittedName>
        <fullName evidence="2">Uncharacterized protein</fullName>
    </submittedName>
</protein>
<organism evidence="2 3">
    <name type="scientific">Fusarium longipes</name>
    <dbReference type="NCBI Taxonomy" id="694270"/>
    <lineage>
        <taxon>Eukaryota</taxon>
        <taxon>Fungi</taxon>
        <taxon>Dikarya</taxon>
        <taxon>Ascomycota</taxon>
        <taxon>Pezizomycotina</taxon>
        <taxon>Sordariomycetes</taxon>
        <taxon>Hypocreomycetidae</taxon>
        <taxon>Hypocreales</taxon>
        <taxon>Nectriaceae</taxon>
        <taxon>Fusarium</taxon>
    </lineage>
</organism>
<sequence length="209" mass="22334">MSTTVTRFPMFPNACSTLAGKVIGADATATTYVLDCRPGEDCGRLQETITVGPWAEKTLPPGAASTGVYDSWLNDTISDGTRFTASMHCEMVRSVAQECTMSSGPIKDSKDWKKKDFSPVTYTDEKLFREISGPTMIYGEVILTAGLELLARATATSSSVEATQSTTTQTGSSTVSTDVPEETNNARKIRLHPFLAAGVGALFALSLWG</sequence>
<dbReference type="OrthoDB" id="4991875at2759"/>
<evidence type="ECO:0000313" key="2">
    <source>
        <dbReference type="EMBL" id="RGP76936.1"/>
    </source>
</evidence>
<evidence type="ECO:0000256" key="1">
    <source>
        <dbReference type="SAM" id="MobiDB-lite"/>
    </source>
</evidence>
<comment type="caution">
    <text evidence="2">The sequence shown here is derived from an EMBL/GenBank/DDBJ whole genome shotgun (WGS) entry which is preliminary data.</text>
</comment>
<feature type="compositionally biased region" description="Low complexity" evidence="1">
    <location>
        <begin position="158"/>
        <end position="177"/>
    </location>
</feature>
<dbReference type="Proteomes" id="UP000266234">
    <property type="component" value="Unassembled WGS sequence"/>
</dbReference>
<keyword evidence="3" id="KW-1185">Reference proteome</keyword>
<name>A0A395SXK6_9HYPO</name>
<proteinExistence type="predicted"/>
<feature type="region of interest" description="Disordered" evidence="1">
    <location>
        <begin position="158"/>
        <end position="181"/>
    </location>
</feature>
<evidence type="ECO:0000313" key="3">
    <source>
        <dbReference type="Proteomes" id="UP000266234"/>
    </source>
</evidence>
<gene>
    <name evidence="2" type="ORF">FLONG3_5020</name>
</gene>
<dbReference type="AlphaFoldDB" id="A0A395SXK6"/>